<accession>A0A1S7FYQ9</accession>
<proteinExistence type="predicted"/>
<reference evidence="2" key="1">
    <citation type="submission" date="2015-03" db="EMBL/GenBank/DDBJ databases">
        <authorList>
            <person name="Ferrari E."/>
            <person name="Walter M.C."/>
            <person name="Huptas C."/>
            <person name="Scherer S."/>
            <person name="Mueller-Herbst S."/>
        </authorList>
    </citation>
    <scope>NUCLEOTIDE SEQUENCE [LARGE SCALE GENOMIC DNA]</scope>
    <source>
        <strain evidence="2">LWP01</strain>
    </source>
</reference>
<evidence type="ECO:0000313" key="1">
    <source>
        <dbReference type="EMBL" id="AQY52544.1"/>
    </source>
</evidence>
<protein>
    <submittedName>
        <fullName evidence="1">Uncharacterized protein</fullName>
    </submittedName>
</protein>
<dbReference type="EMBL" id="CP011102">
    <property type="protein sequence ID" value="AQY52544.1"/>
    <property type="molecule type" value="Genomic_DNA"/>
</dbReference>
<evidence type="ECO:0000313" key="2">
    <source>
        <dbReference type="Proteomes" id="UP000223060"/>
    </source>
</evidence>
<organism evidence="1 2">
    <name type="scientific">Listeria weihenstephanensis</name>
    <dbReference type="NCBI Taxonomy" id="1006155"/>
    <lineage>
        <taxon>Bacteria</taxon>
        <taxon>Bacillati</taxon>
        <taxon>Bacillota</taxon>
        <taxon>Bacilli</taxon>
        <taxon>Bacillales</taxon>
        <taxon>Listeriaceae</taxon>
        <taxon>Listeria</taxon>
    </lineage>
</organism>
<dbReference type="KEGG" id="lwi:UE46_10885"/>
<gene>
    <name evidence="1" type="ORF">UE46_10885</name>
</gene>
<dbReference type="Proteomes" id="UP000223060">
    <property type="component" value="Chromosome"/>
</dbReference>
<name>A0A1S7FYQ9_9LIST</name>
<dbReference type="AlphaFoldDB" id="A0A1S7FYQ9"/>
<sequence length="69" mass="8016">MPYTFSQAETYDEISKFLNENGYSETTYAEMSTVVPDIEMPDDVWIFGPQFTVETCLFRDVLNICEVDE</sequence>
<keyword evidence="2" id="KW-1185">Reference proteome</keyword>